<organism evidence="2 3">
    <name type="scientific">Brachionus plicatilis</name>
    <name type="common">Marine rotifer</name>
    <name type="synonym">Brachionus muelleri</name>
    <dbReference type="NCBI Taxonomy" id="10195"/>
    <lineage>
        <taxon>Eukaryota</taxon>
        <taxon>Metazoa</taxon>
        <taxon>Spiralia</taxon>
        <taxon>Gnathifera</taxon>
        <taxon>Rotifera</taxon>
        <taxon>Eurotatoria</taxon>
        <taxon>Monogononta</taxon>
        <taxon>Pseudotrocha</taxon>
        <taxon>Ploima</taxon>
        <taxon>Brachionidae</taxon>
        <taxon>Brachionus</taxon>
    </lineage>
</organism>
<name>A0A3M7PAQ3_BRAPC</name>
<evidence type="ECO:0000256" key="1">
    <source>
        <dbReference type="SAM" id="SignalP"/>
    </source>
</evidence>
<reference evidence="2 3" key="1">
    <citation type="journal article" date="2018" name="Sci. Rep.">
        <title>Genomic signatures of local adaptation to the degree of environmental predictability in rotifers.</title>
        <authorList>
            <person name="Franch-Gras L."/>
            <person name="Hahn C."/>
            <person name="Garcia-Roger E.M."/>
            <person name="Carmona M.J."/>
            <person name="Serra M."/>
            <person name="Gomez A."/>
        </authorList>
    </citation>
    <scope>NUCLEOTIDE SEQUENCE [LARGE SCALE GENOMIC DNA]</scope>
    <source>
        <strain evidence="2">HYR1</strain>
    </source>
</reference>
<protein>
    <submittedName>
        <fullName evidence="2">Uncharacterized protein</fullName>
    </submittedName>
</protein>
<dbReference type="EMBL" id="REGN01012307">
    <property type="protein sequence ID" value="RMZ96103.1"/>
    <property type="molecule type" value="Genomic_DNA"/>
</dbReference>
<sequence length="109" mass="12720">MSSSKILLSVFIQLILNSSFLIKTKASRQNLTARGTKYLTRNLIPSSVAEWQIAWSMIDRAYLRHHIYYDLAFKIFKIINVLFRQDKLARTYRADLWCLIALLPIASNQ</sequence>
<feature type="signal peptide" evidence="1">
    <location>
        <begin position="1"/>
        <end position="26"/>
    </location>
</feature>
<comment type="caution">
    <text evidence="2">The sequence shown here is derived from an EMBL/GenBank/DDBJ whole genome shotgun (WGS) entry which is preliminary data.</text>
</comment>
<evidence type="ECO:0000313" key="3">
    <source>
        <dbReference type="Proteomes" id="UP000276133"/>
    </source>
</evidence>
<feature type="chain" id="PRO_5018326916" evidence="1">
    <location>
        <begin position="27"/>
        <end position="109"/>
    </location>
</feature>
<dbReference type="Proteomes" id="UP000276133">
    <property type="component" value="Unassembled WGS sequence"/>
</dbReference>
<accession>A0A3M7PAQ3</accession>
<dbReference type="AlphaFoldDB" id="A0A3M7PAQ3"/>
<gene>
    <name evidence="2" type="ORF">BpHYR1_005494</name>
</gene>
<proteinExistence type="predicted"/>
<evidence type="ECO:0000313" key="2">
    <source>
        <dbReference type="EMBL" id="RMZ96103.1"/>
    </source>
</evidence>
<keyword evidence="1" id="KW-0732">Signal</keyword>
<keyword evidence="3" id="KW-1185">Reference proteome</keyword>